<organism evidence="3">
    <name type="scientific">Fagus sylvatica</name>
    <name type="common">Beechnut</name>
    <dbReference type="NCBI Taxonomy" id="28930"/>
    <lineage>
        <taxon>Eukaryota</taxon>
        <taxon>Viridiplantae</taxon>
        <taxon>Streptophyta</taxon>
        <taxon>Embryophyta</taxon>
        <taxon>Tracheophyta</taxon>
        <taxon>Spermatophyta</taxon>
        <taxon>Magnoliopsida</taxon>
        <taxon>eudicotyledons</taxon>
        <taxon>Gunneridae</taxon>
        <taxon>Pentapetalae</taxon>
        <taxon>rosids</taxon>
        <taxon>fabids</taxon>
        <taxon>Fagales</taxon>
        <taxon>Fagaceae</taxon>
        <taxon>Fagus</taxon>
    </lineage>
</organism>
<name>A0A2N9GAW0_FAGSY</name>
<protein>
    <recommendedName>
        <fullName evidence="4">Serine-threonine/tyrosine-protein kinase catalytic domain-containing protein</fullName>
    </recommendedName>
</protein>
<evidence type="ECO:0008006" key="4">
    <source>
        <dbReference type="Google" id="ProtNLM"/>
    </source>
</evidence>
<reference evidence="3" key="1">
    <citation type="submission" date="2018-02" db="EMBL/GenBank/DDBJ databases">
        <authorList>
            <person name="Cohen D.B."/>
            <person name="Kent A.D."/>
        </authorList>
    </citation>
    <scope>NUCLEOTIDE SEQUENCE</scope>
</reference>
<evidence type="ECO:0000256" key="2">
    <source>
        <dbReference type="ARBA" id="ARBA00022840"/>
    </source>
</evidence>
<gene>
    <name evidence="3" type="ORF">FSB_LOCUS24545</name>
</gene>
<keyword evidence="2" id="KW-0067">ATP-binding</keyword>
<dbReference type="AlphaFoldDB" id="A0A2N9GAW0"/>
<evidence type="ECO:0000313" key="3">
    <source>
        <dbReference type="EMBL" id="SPC96663.1"/>
    </source>
</evidence>
<dbReference type="Gene3D" id="1.10.510.10">
    <property type="entry name" value="Transferase(Phosphotransferase) domain 1"/>
    <property type="match status" value="1"/>
</dbReference>
<dbReference type="GO" id="GO:0005524">
    <property type="term" value="F:ATP binding"/>
    <property type="evidence" value="ECO:0007669"/>
    <property type="project" value="UniProtKB-KW"/>
</dbReference>
<accession>A0A2N9GAW0</accession>
<dbReference type="PANTHER" id="PTHR46008:SF2">
    <property type="entry name" value="LEAF RUST 10 DISEASE-RESISTANCE LOCUS RECEPTOR-LIKE PROTEIN KINASE-LIKE 1.4"/>
    <property type="match status" value="1"/>
</dbReference>
<dbReference type="GO" id="GO:0016301">
    <property type="term" value="F:kinase activity"/>
    <property type="evidence" value="ECO:0007669"/>
    <property type="project" value="TreeGrafter"/>
</dbReference>
<evidence type="ECO:0000256" key="1">
    <source>
        <dbReference type="ARBA" id="ARBA00022741"/>
    </source>
</evidence>
<dbReference type="EMBL" id="OIVN01001689">
    <property type="protein sequence ID" value="SPC96663.1"/>
    <property type="molecule type" value="Genomic_DNA"/>
</dbReference>
<keyword evidence="1" id="KW-0547">Nucleotide-binding</keyword>
<dbReference type="PANTHER" id="PTHR46008">
    <property type="entry name" value="LEAF RUST 10 DISEASE-RESISTANCE LOCUS RECEPTOR-LIKE PROTEIN KINASE-LIKE 1.4"/>
    <property type="match status" value="1"/>
</dbReference>
<proteinExistence type="predicted"/>
<sequence length="139" mass="16015">MEACYLEKLIASNGIGRSTPIRSFSVEELKRATNNYDNRLQIYQDGLTFQWYKGSLEGTRLRDDEYVNLVQYMHNCAQDRCIHEIVDPAITVGEGEASVEQQLQAMLELALTCTMDDLEIRPTMVDVTKELRRIERIIP</sequence>